<evidence type="ECO:0000313" key="4">
    <source>
        <dbReference type="Proteomes" id="UP001318040"/>
    </source>
</evidence>
<dbReference type="RefSeq" id="XP_032827584.1">
    <property type="nucleotide sequence ID" value="XM_032971693.1"/>
</dbReference>
<evidence type="ECO:0000313" key="21">
    <source>
        <dbReference type="RefSeq" id="XP_032827591.1"/>
    </source>
</evidence>
<dbReference type="FunFam" id="1.10.720.40:FF:000001">
    <property type="entry name" value="LEM domain containing 2, isoform CRA_a"/>
    <property type="match status" value="1"/>
</dbReference>
<evidence type="ECO:0000313" key="13">
    <source>
        <dbReference type="RefSeq" id="XP_032827582.1"/>
    </source>
</evidence>
<dbReference type="RefSeq" id="XP_032827592.1">
    <property type="nucleotide sequence ID" value="XM_032971701.1"/>
</dbReference>
<dbReference type="RefSeq" id="XP_032827573.1">
    <property type="nucleotide sequence ID" value="XM_032971682.1"/>
</dbReference>
<dbReference type="RefSeq" id="XP_032827595.1">
    <property type="nucleotide sequence ID" value="XM_032971704.1"/>
</dbReference>
<dbReference type="RefSeq" id="XP_032827593.1">
    <property type="nucleotide sequence ID" value="XM_032971702.1"/>
</dbReference>
<dbReference type="AlphaFoldDB" id="A0AAJ7XBX3"/>
<evidence type="ECO:0000313" key="10">
    <source>
        <dbReference type="RefSeq" id="XP_032827579.1"/>
    </source>
</evidence>
<evidence type="ECO:0000313" key="6">
    <source>
        <dbReference type="RefSeq" id="XP_032827575.1"/>
    </source>
</evidence>
<evidence type="ECO:0000313" key="19">
    <source>
        <dbReference type="RefSeq" id="XP_032827588.1"/>
    </source>
</evidence>
<dbReference type="RefSeq" id="XP_032827585.1">
    <property type="nucleotide sequence ID" value="XM_032971694.1"/>
</dbReference>
<evidence type="ECO:0000256" key="2">
    <source>
        <dbReference type="SAM" id="Phobius"/>
    </source>
</evidence>
<dbReference type="RefSeq" id="XP_032827596.1">
    <property type="nucleotide sequence ID" value="XM_032971705.1"/>
</dbReference>
<feature type="transmembrane region" description="Helical" evidence="2">
    <location>
        <begin position="109"/>
        <end position="134"/>
    </location>
</feature>
<accession>A0AAJ7XBX3</accession>
<dbReference type="Pfam" id="PF03020">
    <property type="entry name" value="LEM"/>
    <property type="match status" value="1"/>
</dbReference>
<evidence type="ECO:0000313" key="27">
    <source>
        <dbReference type="RefSeq" id="XP_032827597.1"/>
    </source>
</evidence>
<evidence type="ECO:0000313" key="28">
    <source>
        <dbReference type="RefSeq" id="XP_032827598.1"/>
    </source>
</evidence>
<dbReference type="InterPro" id="IPR003887">
    <property type="entry name" value="LEM_dom"/>
</dbReference>
<evidence type="ECO:0000313" key="11">
    <source>
        <dbReference type="RefSeq" id="XP_032827580.1"/>
    </source>
</evidence>
<evidence type="ECO:0000313" key="16">
    <source>
        <dbReference type="RefSeq" id="XP_032827585.1"/>
    </source>
</evidence>
<evidence type="ECO:0000313" key="30">
    <source>
        <dbReference type="RefSeq" id="XP_032827600.1"/>
    </source>
</evidence>
<dbReference type="RefSeq" id="XP_032827581.1">
    <property type="nucleotide sequence ID" value="XM_032971690.1"/>
</dbReference>
<dbReference type="RefSeq" id="XP_032827579.1">
    <property type="nucleotide sequence ID" value="XM_032971688.1"/>
</dbReference>
<dbReference type="Gene3D" id="1.10.720.40">
    <property type="match status" value="1"/>
</dbReference>
<dbReference type="RefSeq" id="XP_032827586.1">
    <property type="nucleotide sequence ID" value="XM_032971695.1"/>
</dbReference>
<evidence type="ECO:0000313" key="18">
    <source>
        <dbReference type="RefSeq" id="XP_032827587.1"/>
    </source>
</evidence>
<dbReference type="RefSeq" id="XP_032827583.1">
    <property type="nucleotide sequence ID" value="XM_032971692.1"/>
</dbReference>
<evidence type="ECO:0000313" key="17">
    <source>
        <dbReference type="RefSeq" id="XP_032827586.1"/>
    </source>
</evidence>
<proteinExistence type="predicted"/>
<dbReference type="InterPro" id="IPR051656">
    <property type="entry name" value="LEM_domain"/>
</dbReference>
<evidence type="ECO:0000313" key="9">
    <source>
        <dbReference type="RefSeq" id="XP_032827578.1"/>
    </source>
</evidence>
<dbReference type="InterPro" id="IPR011015">
    <property type="entry name" value="LEM/LEM-like_dom_sf"/>
</dbReference>
<dbReference type="PANTHER" id="PTHR12019">
    <property type="entry name" value="LAMINA-ASSOCIATED POLYPEPTIDE THYMOPOIETIN"/>
    <property type="match status" value="1"/>
</dbReference>
<dbReference type="RefSeq" id="XP_032827602.1">
    <property type="nucleotide sequence ID" value="XM_032971711.1"/>
</dbReference>
<evidence type="ECO:0000313" key="5">
    <source>
        <dbReference type="RefSeq" id="XP_032827573.1"/>
    </source>
</evidence>
<organism evidence="4 5">
    <name type="scientific">Petromyzon marinus</name>
    <name type="common">Sea lamprey</name>
    <dbReference type="NCBI Taxonomy" id="7757"/>
    <lineage>
        <taxon>Eukaryota</taxon>
        <taxon>Metazoa</taxon>
        <taxon>Chordata</taxon>
        <taxon>Craniata</taxon>
        <taxon>Vertebrata</taxon>
        <taxon>Cyclostomata</taxon>
        <taxon>Hyperoartia</taxon>
        <taxon>Petromyzontiformes</taxon>
        <taxon>Petromyzontidae</taxon>
        <taxon>Petromyzon</taxon>
    </lineage>
</organism>
<dbReference type="RefSeq" id="XP_032827578.1">
    <property type="nucleotide sequence ID" value="XM_032971687.1"/>
</dbReference>
<dbReference type="RefSeq" id="XP_032827597.1">
    <property type="nucleotide sequence ID" value="XM_032971706.1"/>
</dbReference>
<feature type="domain" description="LEM" evidence="3">
    <location>
        <begin position="1"/>
        <end position="45"/>
    </location>
</feature>
<dbReference type="RefSeq" id="XP_032827577.1">
    <property type="nucleotide sequence ID" value="XM_032971686.1"/>
</dbReference>
<evidence type="ECO:0000313" key="8">
    <source>
        <dbReference type="RefSeq" id="XP_032827577.1"/>
    </source>
</evidence>
<keyword evidence="4" id="KW-1185">Reference proteome</keyword>
<evidence type="ECO:0000313" key="22">
    <source>
        <dbReference type="RefSeq" id="XP_032827592.1"/>
    </source>
</evidence>
<dbReference type="Proteomes" id="UP001318040">
    <property type="component" value="Chromosome 46"/>
</dbReference>
<evidence type="ECO:0000256" key="1">
    <source>
        <dbReference type="SAM" id="MobiDB-lite"/>
    </source>
</evidence>
<evidence type="ECO:0000313" key="31">
    <source>
        <dbReference type="RefSeq" id="XP_032827602.1"/>
    </source>
</evidence>
<keyword evidence="2" id="KW-0812">Transmembrane</keyword>
<keyword evidence="2" id="KW-1133">Transmembrane helix</keyword>
<dbReference type="RefSeq" id="XP_032827582.1">
    <property type="nucleotide sequence ID" value="XM_032971691.1"/>
</dbReference>
<dbReference type="GeneID" id="116952380"/>
<dbReference type="RefSeq" id="XP_032827594.1">
    <property type="nucleotide sequence ID" value="XM_032971703.1"/>
</dbReference>
<evidence type="ECO:0000313" key="29">
    <source>
        <dbReference type="RefSeq" id="XP_032827599.1"/>
    </source>
</evidence>
<dbReference type="RefSeq" id="XP_032827587.1">
    <property type="nucleotide sequence ID" value="XM_032971696.1"/>
</dbReference>
<evidence type="ECO:0000313" key="15">
    <source>
        <dbReference type="RefSeq" id="XP_032827584.1"/>
    </source>
</evidence>
<feature type="region of interest" description="Disordered" evidence="1">
    <location>
        <begin position="39"/>
        <end position="103"/>
    </location>
</feature>
<protein>
    <submittedName>
        <fullName evidence="5 6">Lamina-associated polypeptide 2-like</fullName>
    </submittedName>
</protein>
<dbReference type="PANTHER" id="PTHR12019:SF9">
    <property type="entry name" value="THYMOPOIETIN"/>
    <property type="match status" value="1"/>
</dbReference>
<dbReference type="RefSeq" id="XP_032827588.1">
    <property type="nucleotide sequence ID" value="XM_032971697.1"/>
</dbReference>
<name>A0AAJ7XBX3_PETMA</name>
<gene>
    <name evidence="5 6 7 8 9 10 11 12 13 14 15 16 17 18 19 20 21 22 23 24 25 26 27 28 29 30 31" type="primary">LOC116952380</name>
</gene>
<evidence type="ECO:0000259" key="3">
    <source>
        <dbReference type="PROSITE" id="PS50954"/>
    </source>
</evidence>
<keyword evidence="2" id="KW-0472">Membrane</keyword>
<dbReference type="PROSITE" id="PS50954">
    <property type="entry name" value="LEM"/>
    <property type="match status" value="1"/>
</dbReference>
<dbReference type="RefSeq" id="XP_032827600.1">
    <property type="nucleotide sequence ID" value="XM_032971709.1"/>
</dbReference>
<feature type="compositionally biased region" description="Acidic residues" evidence="1">
    <location>
        <begin position="61"/>
        <end position="70"/>
    </location>
</feature>
<evidence type="ECO:0000313" key="7">
    <source>
        <dbReference type="RefSeq" id="XP_032827576.1"/>
    </source>
</evidence>
<evidence type="ECO:0000313" key="14">
    <source>
        <dbReference type="RefSeq" id="XP_032827583.1"/>
    </source>
</evidence>
<dbReference type="KEGG" id="pmrn:116952380"/>
<reference evidence="5 6" key="1">
    <citation type="submission" date="2025-04" db="UniProtKB">
        <authorList>
            <consortium name="RefSeq"/>
        </authorList>
    </citation>
    <scope>IDENTIFICATION</scope>
    <source>
        <tissue evidence="5 6">Sperm</tissue>
    </source>
</reference>
<evidence type="ECO:0000313" key="20">
    <source>
        <dbReference type="RefSeq" id="XP_032827589.1"/>
    </source>
</evidence>
<dbReference type="SMART" id="SM00540">
    <property type="entry name" value="LEM"/>
    <property type="match status" value="1"/>
</dbReference>
<evidence type="ECO:0000313" key="24">
    <source>
        <dbReference type="RefSeq" id="XP_032827594.1"/>
    </source>
</evidence>
<dbReference type="RefSeq" id="XP_032827576.1">
    <property type="nucleotide sequence ID" value="XM_032971685.1"/>
</dbReference>
<dbReference type="SUPFAM" id="SSF63451">
    <property type="entry name" value="LEM domain"/>
    <property type="match status" value="1"/>
</dbReference>
<dbReference type="RefSeq" id="XP_032827580.1">
    <property type="nucleotide sequence ID" value="XM_032971689.1"/>
</dbReference>
<dbReference type="RefSeq" id="XP_032827575.1">
    <property type="nucleotide sequence ID" value="XM_032971684.1"/>
</dbReference>
<evidence type="ECO:0000313" key="25">
    <source>
        <dbReference type="RefSeq" id="XP_032827595.1"/>
    </source>
</evidence>
<feature type="compositionally biased region" description="Basic and acidic residues" evidence="1">
    <location>
        <begin position="50"/>
        <end position="60"/>
    </location>
</feature>
<dbReference type="RefSeq" id="XP_032827599.1">
    <property type="nucleotide sequence ID" value="XM_032971708.1"/>
</dbReference>
<dbReference type="RefSeq" id="XP_032827591.1">
    <property type="nucleotide sequence ID" value="XM_032971700.1"/>
</dbReference>
<dbReference type="RefSeq" id="XP_032827589.1">
    <property type="nucleotide sequence ID" value="XM_032971698.1"/>
</dbReference>
<sequence length="154" mass="16771">MDVSALSNQELREKLLDLGENPGPITCGTTRTVYERKLLRLLGQESEEQQDQRYPKTHDTDDSDPEEEESAVPWHRQEPLRSRARPQSAVQRRAAPAHAMEEGGRGGGAVLSCLAVILALVLVTGVVVLALMFLGGEEVEPHLLEADGAHGEAV</sequence>
<dbReference type="CDD" id="cd12940">
    <property type="entry name" value="LEM_LAP2_LEMD1"/>
    <property type="match status" value="1"/>
</dbReference>
<evidence type="ECO:0000313" key="12">
    <source>
        <dbReference type="RefSeq" id="XP_032827581.1"/>
    </source>
</evidence>
<evidence type="ECO:0000313" key="26">
    <source>
        <dbReference type="RefSeq" id="XP_032827596.1"/>
    </source>
</evidence>
<evidence type="ECO:0000313" key="23">
    <source>
        <dbReference type="RefSeq" id="XP_032827593.1"/>
    </source>
</evidence>
<dbReference type="RefSeq" id="XP_032827598.1">
    <property type="nucleotide sequence ID" value="XM_032971707.1"/>
</dbReference>